<dbReference type="AlphaFoldDB" id="A0A518ICZ4"/>
<accession>A0A518ICZ4</accession>
<dbReference type="Proteomes" id="UP000318313">
    <property type="component" value="Chromosome"/>
</dbReference>
<keyword evidence="1" id="KW-0472">Membrane</keyword>
<evidence type="ECO:0000313" key="3">
    <source>
        <dbReference type="Proteomes" id="UP000318313"/>
    </source>
</evidence>
<keyword evidence="1" id="KW-1133">Transmembrane helix</keyword>
<organism evidence="2 3">
    <name type="scientific">Gimesia fumaroli</name>
    <dbReference type="NCBI Taxonomy" id="2527976"/>
    <lineage>
        <taxon>Bacteria</taxon>
        <taxon>Pseudomonadati</taxon>
        <taxon>Planctomycetota</taxon>
        <taxon>Planctomycetia</taxon>
        <taxon>Planctomycetales</taxon>
        <taxon>Planctomycetaceae</taxon>
        <taxon>Gimesia</taxon>
    </lineage>
</organism>
<evidence type="ECO:0000256" key="1">
    <source>
        <dbReference type="SAM" id="Phobius"/>
    </source>
</evidence>
<feature type="transmembrane region" description="Helical" evidence="1">
    <location>
        <begin position="6"/>
        <end position="23"/>
    </location>
</feature>
<keyword evidence="1" id="KW-0812">Transmembrane</keyword>
<proteinExistence type="predicted"/>
<name>A0A518ICZ4_9PLAN</name>
<dbReference type="RefSeq" id="WP_145309862.1">
    <property type="nucleotide sequence ID" value="NZ_CP037452.1"/>
</dbReference>
<dbReference type="EMBL" id="CP037452">
    <property type="protein sequence ID" value="QDV50976.1"/>
    <property type="molecule type" value="Genomic_DNA"/>
</dbReference>
<protein>
    <submittedName>
        <fullName evidence="2">Uncharacterized protein</fullName>
    </submittedName>
</protein>
<keyword evidence="3" id="KW-1185">Reference proteome</keyword>
<feature type="transmembrane region" description="Helical" evidence="1">
    <location>
        <begin position="87"/>
        <end position="105"/>
    </location>
</feature>
<gene>
    <name evidence="2" type="ORF">Enr17x_30210</name>
</gene>
<evidence type="ECO:0000313" key="2">
    <source>
        <dbReference type="EMBL" id="QDV50976.1"/>
    </source>
</evidence>
<dbReference type="KEGG" id="gfm:Enr17x_30210"/>
<reference evidence="2 3" key="1">
    <citation type="submission" date="2019-03" db="EMBL/GenBank/DDBJ databases">
        <title>Deep-cultivation of Planctomycetes and their phenomic and genomic characterization uncovers novel biology.</title>
        <authorList>
            <person name="Wiegand S."/>
            <person name="Jogler M."/>
            <person name="Boedeker C."/>
            <person name="Pinto D."/>
            <person name="Vollmers J."/>
            <person name="Rivas-Marin E."/>
            <person name="Kohn T."/>
            <person name="Peeters S.H."/>
            <person name="Heuer A."/>
            <person name="Rast P."/>
            <person name="Oberbeckmann S."/>
            <person name="Bunk B."/>
            <person name="Jeske O."/>
            <person name="Meyerdierks A."/>
            <person name="Storesund J.E."/>
            <person name="Kallscheuer N."/>
            <person name="Luecker S."/>
            <person name="Lage O.M."/>
            <person name="Pohl T."/>
            <person name="Merkel B.J."/>
            <person name="Hornburger P."/>
            <person name="Mueller R.-W."/>
            <person name="Bruemmer F."/>
            <person name="Labrenz M."/>
            <person name="Spormann A.M."/>
            <person name="Op den Camp H."/>
            <person name="Overmann J."/>
            <person name="Amann R."/>
            <person name="Jetten M.S.M."/>
            <person name="Mascher T."/>
            <person name="Medema M.H."/>
            <person name="Devos D.P."/>
            <person name="Kaster A.-K."/>
            <person name="Ovreas L."/>
            <person name="Rohde M."/>
            <person name="Galperin M.Y."/>
            <person name="Jogler C."/>
        </authorList>
    </citation>
    <scope>NUCLEOTIDE SEQUENCE [LARGE SCALE GENOMIC DNA]</scope>
    <source>
        <strain evidence="2 3">Enr17</strain>
    </source>
</reference>
<sequence>MREIMIGGMLAPIVLVMPYLIYLHSQYLRFKNEIPRFRNEDDIQKLKNLAAAQMQGTPTLLKIVHYFPALIWITGMLMGDLYWADLFFYIVLPYLVMGVFCIVAGSPPVKIGQFPVEDQNLETQRDHIVHVWLHETHPDW</sequence>
<feature type="transmembrane region" description="Helical" evidence="1">
    <location>
        <begin position="63"/>
        <end position="81"/>
    </location>
</feature>